<organism evidence="1 2">
    <name type="scientific">Methylobacterium organophilum</name>
    <dbReference type="NCBI Taxonomy" id="410"/>
    <lineage>
        <taxon>Bacteria</taxon>
        <taxon>Pseudomonadati</taxon>
        <taxon>Pseudomonadota</taxon>
        <taxon>Alphaproteobacteria</taxon>
        <taxon>Hyphomicrobiales</taxon>
        <taxon>Methylobacteriaceae</taxon>
        <taxon>Methylobacterium</taxon>
    </lineage>
</organism>
<proteinExistence type="predicted"/>
<sequence>MTAEITIINRNGVALAADSAVTIGRQRVWKTANKLFSLSPFNDIAIMAYGAGDFAGVPWEIVIKTFRANIGSKRYDTVEECANDLVQYLKSLEITQESEERASILLLFIKIFERMKKRIGECATAAEFKQKIAKQISAEQAVADRQAPIDLQINLKDFTDKYGDTIFELEKDVFKTHITKKIHNELMKLCHNCFGRASSSTYETGLVVAGFGKNQIFPCQIAYIIDGKHKDILRYWSIEEKNADLNKAGTSNSIITPFGQGDIAILFLEGIARQHLDYIRKSLKILLDEKSDSLVKAYVQDEDEKKVESALQKRENDKTISKLGKEFLDYRDKGLVQPIMRVIATLPKEEMAAMAEALVEITSLRRRVDSPLESVGGPTDVAVISKGDGLVWMKRKHYFDPILNGDFARRKQLQFEERRDETRQK</sequence>
<protein>
    <submittedName>
        <fullName evidence="1">Uncharacterized protein</fullName>
    </submittedName>
</protein>
<dbReference type="Proteomes" id="UP001055156">
    <property type="component" value="Unassembled WGS sequence"/>
</dbReference>
<keyword evidence="2" id="KW-1185">Reference proteome</keyword>
<name>A0ABQ4TB60_METOR</name>
<evidence type="ECO:0000313" key="2">
    <source>
        <dbReference type="Proteomes" id="UP001055156"/>
    </source>
</evidence>
<dbReference type="EMBL" id="BPQV01000012">
    <property type="protein sequence ID" value="GJE28872.1"/>
    <property type="molecule type" value="Genomic_DNA"/>
</dbReference>
<reference evidence="1" key="2">
    <citation type="submission" date="2021-08" db="EMBL/GenBank/DDBJ databases">
        <authorList>
            <person name="Tani A."/>
            <person name="Ola A."/>
            <person name="Ogura Y."/>
            <person name="Katsura K."/>
            <person name="Hayashi T."/>
        </authorList>
    </citation>
    <scope>NUCLEOTIDE SEQUENCE</scope>
    <source>
        <strain evidence="1">NBRC 15689</strain>
    </source>
</reference>
<gene>
    <name evidence="1" type="ORF">LKMONMHP_3746</name>
</gene>
<evidence type="ECO:0000313" key="1">
    <source>
        <dbReference type="EMBL" id="GJE28872.1"/>
    </source>
</evidence>
<reference evidence="1" key="1">
    <citation type="journal article" date="2021" name="Front. Microbiol.">
        <title>Comprehensive Comparative Genomics and Phenotyping of Methylobacterium Species.</title>
        <authorList>
            <person name="Alessa O."/>
            <person name="Ogura Y."/>
            <person name="Fujitani Y."/>
            <person name="Takami H."/>
            <person name="Hayashi T."/>
            <person name="Sahin N."/>
            <person name="Tani A."/>
        </authorList>
    </citation>
    <scope>NUCLEOTIDE SEQUENCE</scope>
    <source>
        <strain evidence="1">NBRC 15689</strain>
    </source>
</reference>
<dbReference type="RefSeq" id="WP_238312877.1">
    <property type="nucleotide sequence ID" value="NZ_BPQV01000012.1"/>
</dbReference>
<accession>A0ABQ4TB60</accession>
<comment type="caution">
    <text evidence="1">The sequence shown here is derived from an EMBL/GenBank/DDBJ whole genome shotgun (WGS) entry which is preliminary data.</text>
</comment>